<dbReference type="EMBL" id="ML170166">
    <property type="protein sequence ID" value="TDL24545.1"/>
    <property type="molecule type" value="Genomic_DNA"/>
</dbReference>
<keyword evidence="2" id="KW-1185">Reference proteome</keyword>
<dbReference type="AlphaFoldDB" id="A0A4Y7QAS5"/>
<proteinExistence type="predicted"/>
<name>A0A4Y7QAS5_9AGAM</name>
<protein>
    <submittedName>
        <fullName evidence="1">Uncharacterized protein</fullName>
    </submittedName>
</protein>
<reference evidence="1 2" key="1">
    <citation type="submission" date="2018-06" db="EMBL/GenBank/DDBJ databases">
        <title>A transcriptomic atlas of mushroom development highlights an independent origin of complex multicellularity.</title>
        <authorList>
            <consortium name="DOE Joint Genome Institute"/>
            <person name="Krizsan K."/>
            <person name="Almasi E."/>
            <person name="Merenyi Z."/>
            <person name="Sahu N."/>
            <person name="Viragh M."/>
            <person name="Koszo T."/>
            <person name="Mondo S."/>
            <person name="Kiss B."/>
            <person name="Balint B."/>
            <person name="Kues U."/>
            <person name="Barry K."/>
            <person name="Hegedus J.C."/>
            <person name="Henrissat B."/>
            <person name="Johnson J."/>
            <person name="Lipzen A."/>
            <person name="Ohm R."/>
            <person name="Nagy I."/>
            <person name="Pangilinan J."/>
            <person name="Yan J."/>
            <person name="Xiong Y."/>
            <person name="Grigoriev I.V."/>
            <person name="Hibbett D.S."/>
            <person name="Nagy L.G."/>
        </authorList>
    </citation>
    <scope>NUCLEOTIDE SEQUENCE [LARGE SCALE GENOMIC DNA]</scope>
    <source>
        <strain evidence="1 2">SZMC22713</strain>
    </source>
</reference>
<sequence length="237" mass="26270">MTGQPSGPPWTCIWPSLEFAPTSTTDGLIADKNLVFLISHLKKLGTIGKAQLSPSDMIQNSNAQIVLQYGMLEVGKSALREGIRLSPTTISRDACTRRSGYPLCNPVSISDMANFEFLEADEVDTCLFRRTIPAFVKYPLLGRFLCGVKYCKPFGLSIELLCNLDSALYINPLSSTSYSRSCPRSCFPNCTGYFVKWNSHRRPARWKAEVSWSTMTDCAPLPFHWVEQIAAIGSGNP</sequence>
<organism evidence="1 2">
    <name type="scientific">Rickenella mellea</name>
    <dbReference type="NCBI Taxonomy" id="50990"/>
    <lineage>
        <taxon>Eukaryota</taxon>
        <taxon>Fungi</taxon>
        <taxon>Dikarya</taxon>
        <taxon>Basidiomycota</taxon>
        <taxon>Agaricomycotina</taxon>
        <taxon>Agaricomycetes</taxon>
        <taxon>Hymenochaetales</taxon>
        <taxon>Rickenellaceae</taxon>
        <taxon>Rickenella</taxon>
    </lineage>
</organism>
<accession>A0A4Y7QAS5</accession>
<evidence type="ECO:0000313" key="1">
    <source>
        <dbReference type="EMBL" id="TDL24545.1"/>
    </source>
</evidence>
<evidence type="ECO:0000313" key="2">
    <source>
        <dbReference type="Proteomes" id="UP000294933"/>
    </source>
</evidence>
<dbReference type="Proteomes" id="UP000294933">
    <property type="component" value="Unassembled WGS sequence"/>
</dbReference>
<gene>
    <name evidence="1" type="ORF">BD410DRAFT_801885</name>
</gene>
<dbReference type="VEuPathDB" id="FungiDB:BD410DRAFT_801885"/>